<comment type="caution">
    <text evidence="5">The sequence shown here is derived from an EMBL/GenBank/DDBJ whole genome shotgun (WGS) entry which is preliminary data.</text>
</comment>
<evidence type="ECO:0000313" key="5">
    <source>
        <dbReference type="EMBL" id="KAK5974563.1"/>
    </source>
</evidence>
<dbReference type="AlphaFoldDB" id="A0AAN8FRA1"/>
<dbReference type="PROSITE" id="PS50053">
    <property type="entry name" value="UBIQUITIN_2"/>
    <property type="match status" value="1"/>
</dbReference>
<protein>
    <recommendedName>
        <fullName evidence="4">Ubiquitin-like domain-containing protein</fullName>
    </recommendedName>
</protein>
<keyword evidence="1" id="KW-0689">Ribosomal protein</keyword>
<keyword evidence="6" id="KW-1185">Reference proteome</keyword>
<feature type="region of interest" description="Disordered" evidence="3">
    <location>
        <begin position="96"/>
        <end position="133"/>
    </location>
</feature>
<evidence type="ECO:0000256" key="1">
    <source>
        <dbReference type="ARBA" id="ARBA00022980"/>
    </source>
</evidence>
<reference evidence="5 6" key="1">
    <citation type="submission" date="2019-10" db="EMBL/GenBank/DDBJ databases">
        <title>Assembly and Annotation for the nematode Trichostrongylus colubriformis.</title>
        <authorList>
            <person name="Martin J."/>
        </authorList>
    </citation>
    <scope>NUCLEOTIDE SEQUENCE [LARGE SCALE GENOMIC DNA]</scope>
    <source>
        <strain evidence="5">G859</strain>
        <tissue evidence="5">Whole worm</tissue>
    </source>
</reference>
<dbReference type="PANTHER" id="PTHR12650">
    <property type="entry name" value="40S RIBOSOMAL PROTEIN S30/UBIQUITIN-LIKE PROTEIN FUBI"/>
    <property type="match status" value="1"/>
</dbReference>
<dbReference type="Proteomes" id="UP001331761">
    <property type="component" value="Unassembled WGS sequence"/>
</dbReference>
<dbReference type="GO" id="GO:0006412">
    <property type="term" value="P:translation"/>
    <property type="evidence" value="ECO:0007669"/>
    <property type="project" value="InterPro"/>
</dbReference>
<dbReference type="GO" id="GO:0003735">
    <property type="term" value="F:structural constituent of ribosome"/>
    <property type="evidence" value="ECO:0007669"/>
    <property type="project" value="InterPro"/>
</dbReference>
<dbReference type="InterPro" id="IPR006846">
    <property type="entry name" value="Ribosomal_eS30"/>
</dbReference>
<proteinExistence type="predicted"/>
<dbReference type="InterPro" id="IPR029071">
    <property type="entry name" value="Ubiquitin-like_domsf"/>
</dbReference>
<dbReference type="SUPFAM" id="SSF54236">
    <property type="entry name" value="Ubiquitin-like"/>
    <property type="match status" value="1"/>
</dbReference>
<keyword evidence="2" id="KW-0687">Ribonucleoprotein</keyword>
<evidence type="ECO:0000259" key="4">
    <source>
        <dbReference type="PROSITE" id="PS50053"/>
    </source>
</evidence>
<feature type="domain" description="Ubiquitin-like" evidence="4">
    <location>
        <begin position="19"/>
        <end position="88"/>
    </location>
</feature>
<feature type="compositionally biased region" description="Basic and acidic residues" evidence="3">
    <location>
        <begin position="106"/>
        <end position="128"/>
    </location>
</feature>
<dbReference type="GO" id="GO:0022627">
    <property type="term" value="C:cytosolic small ribosomal subunit"/>
    <property type="evidence" value="ECO:0007669"/>
    <property type="project" value="TreeGrafter"/>
</dbReference>
<dbReference type="Gene3D" id="3.10.20.90">
    <property type="entry name" value="Phosphatidylinositol 3-kinase Catalytic Subunit, Chain A, domain 1"/>
    <property type="match status" value="1"/>
</dbReference>
<dbReference type="Pfam" id="PF04758">
    <property type="entry name" value="Ribosomal_S30"/>
    <property type="match status" value="1"/>
</dbReference>
<sequence length="262" mass="29582">MMINNDMPLYGKSFDLANMQIFINALDGAIHRLDVAPETTVAQIKRNLGADEHILSYGSSILDDSLSLSNLDITEGASLAINARLLGGKVHGSLARAGKVRAQTPKVEKQEKKKKKKGEDVRHDESSIREGSSMWQLDLERSADLTPTRLNKFLEDIEEEDGLLKKVKRKRTKQELREEHVKRILAAASKGQVELPLEESYLVERRKRAESFELDVKLAQQVGLREPKKEAKKKDESVFTDADFAVVGKKKKKFEKTPVEYL</sequence>
<organism evidence="5 6">
    <name type="scientific">Trichostrongylus colubriformis</name>
    <name type="common">Black scour worm</name>
    <dbReference type="NCBI Taxonomy" id="6319"/>
    <lineage>
        <taxon>Eukaryota</taxon>
        <taxon>Metazoa</taxon>
        <taxon>Ecdysozoa</taxon>
        <taxon>Nematoda</taxon>
        <taxon>Chromadorea</taxon>
        <taxon>Rhabditida</taxon>
        <taxon>Rhabditina</taxon>
        <taxon>Rhabditomorpha</taxon>
        <taxon>Strongyloidea</taxon>
        <taxon>Trichostrongylidae</taxon>
        <taxon>Trichostrongylus</taxon>
    </lineage>
</organism>
<gene>
    <name evidence="5" type="ORF">GCK32_006968</name>
</gene>
<name>A0AAN8FRA1_TRICO</name>
<evidence type="ECO:0000313" key="6">
    <source>
        <dbReference type="Proteomes" id="UP001331761"/>
    </source>
</evidence>
<dbReference type="Pfam" id="PF00240">
    <property type="entry name" value="ubiquitin"/>
    <property type="match status" value="1"/>
</dbReference>
<dbReference type="InterPro" id="IPR000626">
    <property type="entry name" value="Ubiquitin-like_dom"/>
</dbReference>
<evidence type="ECO:0000256" key="3">
    <source>
        <dbReference type="SAM" id="MobiDB-lite"/>
    </source>
</evidence>
<evidence type="ECO:0000256" key="2">
    <source>
        <dbReference type="ARBA" id="ARBA00023274"/>
    </source>
</evidence>
<dbReference type="EMBL" id="WIXE01014092">
    <property type="protein sequence ID" value="KAK5974563.1"/>
    <property type="molecule type" value="Genomic_DNA"/>
</dbReference>
<dbReference type="PANTHER" id="PTHR12650:SF15">
    <property type="entry name" value="RIBOSOMAL PROTEIN S30, ISOFORM A"/>
    <property type="match status" value="1"/>
</dbReference>
<accession>A0AAN8FRA1</accession>